<dbReference type="HOGENOM" id="CLU_111698_0_0_1"/>
<name>G0VE97_NAUCA</name>
<dbReference type="STRING" id="1064592.G0VE97"/>
<gene>
    <name evidence="1" type="primary">NCAS0D03070</name>
    <name evidence="1" type="ordered locus">NCAS_0D03070</name>
</gene>
<proteinExistence type="predicted"/>
<dbReference type="GO" id="GO:0071256">
    <property type="term" value="C:translocon complex"/>
    <property type="evidence" value="ECO:0007669"/>
    <property type="project" value="EnsemblFungi"/>
</dbReference>
<accession>G0VE97</accession>
<dbReference type="GeneID" id="96903494"/>
<dbReference type="GO" id="GO:0008320">
    <property type="term" value="F:protein transmembrane transporter activity"/>
    <property type="evidence" value="ECO:0007669"/>
    <property type="project" value="EnsemblFungi"/>
</dbReference>
<dbReference type="RefSeq" id="XP_003676249.1">
    <property type="nucleotide sequence ID" value="XM_003676201.1"/>
</dbReference>
<evidence type="ECO:0000313" key="2">
    <source>
        <dbReference type="Proteomes" id="UP000001640"/>
    </source>
</evidence>
<dbReference type="KEGG" id="ncs:NCAS_0D03070"/>
<dbReference type="EMBL" id="HE576755">
    <property type="protein sequence ID" value="CCC69888.1"/>
    <property type="molecule type" value="Genomic_DNA"/>
</dbReference>
<reference key="2">
    <citation type="submission" date="2011-08" db="EMBL/GenBank/DDBJ databases">
        <title>Genome sequence of Naumovozyma castellii.</title>
        <authorList>
            <person name="Gordon J.L."/>
            <person name="Armisen D."/>
            <person name="Proux-Wera E."/>
            <person name="OhEigeartaigh S.S."/>
            <person name="Byrne K.P."/>
            <person name="Wolfe K.H."/>
        </authorList>
    </citation>
    <scope>NUCLEOTIDE SEQUENCE</scope>
    <source>
        <strain>Type strain:CBS 4309</strain>
    </source>
</reference>
<evidence type="ECO:0000313" key="1">
    <source>
        <dbReference type="EMBL" id="CCC69888.1"/>
    </source>
</evidence>
<dbReference type="InterPro" id="IPR011990">
    <property type="entry name" value="TPR-like_helical_dom_sf"/>
</dbReference>
<dbReference type="AlphaFoldDB" id="G0VE97"/>
<dbReference type="OrthoDB" id="433738at2759"/>
<dbReference type="GO" id="GO:0031204">
    <property type="term" value="P:post-translational protein targeting to membrane, translocation"/>
    <property type="evidence" value="ECO:0007669"/>
    <property type="project" value="EnsemblFungi"/>
</dbReference>
<dbReference type="OMA" id="KMYTLAI"/>
<dbReference type="SUPFAM" id="SSF48452">
    <property type="entry name" value="TPR-like"/>
    <property type="match status" value="1"/>
</dbReference>
<dbReference type="GO" id="GO:0031207">
    <property type="term" value="C:Sec62/Sec63 complex"/>
    <property type="evidence" value="ECO:0007669"/>
    <property type="project" value="EnsemblFungi"/>
</dbReference>
<protein>
    <submittedName>
        <fullName evidence="1">Uncharacterized protein</fullName>
    </submittedName>
</protein>
<organism evidence="1 2">
    <name type="scientific">Naumovozyma castellii</name>
    <name type="common">Yeast</name>
    <name type="synonym">Saccharomyces castellii</name>
    <dbReference type="NCBI Taxonomy" id="27288"/>
    <lineage>
        <taxon>Eukaryota</taxon>
        <taxon>Fungi</taxon>
        <taxon>Dikarya</taxon>
        <taxon>Ascomycota</taxon>
        <taxon>Saccharomycotina</taxon>
        <taxon>Saccharomycetes</taxon>
        <taxon>Saccharomycetales</taxon>
        <taxon>Saccharomycetaceae</taxon>
        <taxon>Naumovozyma</taxon>
    </lineage>
</organism>
<sequence>MSSAILSYNQNNKQIALLDPETETETPQTNIAQINKLTADLIAESNPNFTPQPKEEASKLIKNLFETGLKQIKQNKLPDALKSITLAIQMAKRKRTSYEAFGIQLQELQFMLRQKIDLQLLLGKFVDALEDLEFLLGTGMASNDVFIRKTDALLKLKKFQLAKVAAERGLSLHPNDTKLKALMMECNRNLVEFNGEI</sequence>
<dbReference type="eggNOG" id="ENOG502RZEU">
    <property type="taxonomic scope" value="Eukaryota"/>
</dbReference>
<dbReference type="InParanoid" id="G0VE97"/>
<dbReference type="FunCoup" id="G0VE97">
    <property type="interactions" value="84"/>
</dbReference>
<keyword evidence="2" id="KW-1185">Reference proteome</keyword>
<reference evidence="1 2" key="1">
    <citation type="journal article" date="2011" name="Proc. Natl. Acad. Sci. U.S.A.">
        <title>Evolutionary erosion of yeast sex chromosomes by mating-type switching accidents.</title>
        <authorList>
            <person name="Gordon J.L."/>
            <person name="Armisen D."/>
            <person name="Proux-Wera E."/>
            <person name="Oheigeartaigh S.S."/>
            <person name="Byrne K.P."/>
            <person name="Wolfe K.H."/>
        </authorList>
    </citation>
    <scope>NUCLEOTIDE SEQUENCE [LARGE SCALE GENOMIC DNA]</scope>
    <source>
        <strain evidence="2">ATCC 76901 / BCRC 22586 / CBS 4309 / NBRC 1992 / NRRL Y-12630</strain>
    </source>
</reference>
<dbReference type="Gene3D" id="1.25.40.10">
    <property type="entry name" value="Tetratricopeptide repeat domain"/>
    <property type="match status" value="1"/>
</dbReference>
<dbReference type="Proteomes" id="UP000001640">
    <property type="component" value="Chromosome 4"/>
</dbReference>